<dbReference type="SUPFAM" id="SSF57667">
    <property type="entry name" value="beta-beta-alpha zinc fingers"/>
    <property type="match status" value="6"/>
</dbReference>
<dbReference type="OrthoDB" id="8117402at2759"/>
<comment type="subcellular location">
    <subcellularLocation>
        <location evidence="1">Nucleus</location>
    </subcellularLocation>
</comment>
<dbReference type="FunFam" id="3.30.160.60:FF:002343">
    <property type="entry name" value="Zinc finger protein 33A"/>
    <property type="match status" value="1"/>
</dbReference>
<dbReference type="eggNOG" id="KOG1721">
    <property type="taxonomic scope" value="Eukaryota"/>
</dbReference>
<evidence type="ECO:0000256" key="8">
    <source>
        <dbReference type="ARBA" id="ARBA00023125"/>
    </source>
</evidence>
<evidence type="ECO:0000256" key="11">
    <source>
        <dbReference type="PROSITE-ProRule" id="PRU00042"/>
    </source>
</evidence>
<feature type="region of interest" description="Disordered" evidence="12">
    <location>
        <begin position="151"/>
        <end position="260"/>
    </location>
</feature>
<dbReference type="PROSITE" id="PS50157">
    <property type="entry name" value="ZINC_FINGER_C2H2_2"/>
    <property type="match status" value="12"/>
</dbReference>
<feature type="domain" description="C2H2-type" evidence="13">
    <location>
        <begin position="393"/>
        <end position="420"/>
    </location>
</feature>
<dbReference type="AlphaFoldDB" id="A0A067QRQ8"/>
<keyword evidence="4" id="KW-0677">Repeat</keyword>
<dbReference type="GO" id="GO:0001228">
    <property type="term" value="F:DNA-binding transcription activator activity, RNA polymerase II-specific"/>
    <property type="evidence" value="ECO:0007669"/>
    <property type="project" value="TreeGrafter"/>
</dbReference>
<keyword evidence="15" id="KW-1185">Reference proteome</keyword>
<feature type="domain" description="C2H2-type" evidence="13">
    <location>
        <begin position="296"/>
        <end position="323"/>
    </location>
</feature>
<feature type="domain" description="C2H2-type" evidence="13">
    <location>
        <begin position="449"/>
        <end position="476"/>
    </location>
</feature>
<evidence type="ECO:0000259" key="13">
    <source>
        <dbReference type="PROSITE" id="PS50157"/>
    </source>
</evidence>
<evidence type="ECO:0000256" key="9">
    <source>
        <dbReference type="ARBA" id="ARBA00023163"/>
    </source>
</evidence>
<keyword evidence="3" id="KW-0479">Metal-binding</keyword>
<comment type="similarity">
    <text evidence="2">Belongs to the krueppel C2H2-type zinc-finger protein family.</text>
</comment>
<dbReference type="Gene3D" id="3.30.160.60">
    <property type="entry name" value="Classic Zinc Finger"/>
    <property type="match status" value="11"/>
</dbReference>
<dbReference type="PROSITE" id="PS00028">
    <property type="entry name" value="ZINC_FINGER_C2H2_1"/>
    <property type="match status" value="12"/>
</dbReference>
<feature type="domain" description="C2H2-type" evidence="13">
    <location>
        <begin position="633"/>
        <end position="661"/>
    </location>
</feature>
<evidence type="ECO:0000256" key="10">
    <source>
        <dbReference type="ARBA" id="ARBA00023242"/>
    </source>
</evidence>
<dbReference type="FunFam" id="3.30.160.60:FF:000100">
    <property type="entry name" value="Zinc finger 45-like"/>
    <property type="match status" value="1"/>
</dbReference>
<dbReference type="SMART" id="SM00355">
    <property type="entry name" value="ZnF_C2H2"/>
    <property type="match status" value="12"/>
</dbReference>
<feature type="domain" description="C2H2-type" evidence="13">
    <location>
        <begin position="421"/>
        <end position="448"/>
    </location>
</feature>
<accession>A0A067QRQ8</accession>
<gene>
    <name evidence="14" type="ORF">L798_14040</name>
</gene>
<dbReference type="GO" id="GO:0005634">
    <property type="term" value="C:nucleus"/>
    <property type="evidence" value="ECO:0007669"/>
    <property type="project" value="UniProtKB-SubCell"/>
</dbReference>
<proteinExistence type="inferred from homology"/>
<dbReference type="InterPro" id="IPR013087">
    <property type="entry name" value="Znf_C2H2_type"/>
</dbReference>
<organism evidence="14 15">
    <name type="scientific">Zootermopsis nevadensis</name>
    <name type="common">Dampwood termite</name>
    <dbReference type="NCBI Taxonomy" id="136037"/>
    <lineage>
        <taxon>Eukaryota</taxon>
        <taxon>Metazoa</taxon>
        <taxon>Ecdysozoa</taxon>
        <taxon>Arthropoda</taxon>
        <taxon>Hexapoda</taxon>
        <taxon>Insecta</taxon>
        <taxon>Pterygota</taxon>
        <taxon>Neoptera</taxon>
        <taxon>Polyneoptera</taxon>
        <taxon>Dictyoptera</taxon>
        <taxon>Blattodea</taxon>
        <taxon>Blattoidea</taxon>
        <taxon>Termitoidae</taxon>
        <taxon>Termopsidae</taxon>
        <taxon>Zootermopsis</taxon>
    </lineage>
</organism>
<feature type="domain" description="C2H2-type" evidence="13">
    <location>
        <begin position="362"/>
        <end position="385"/>
    </location>
</feature>
<evidence type="ECO:0000256" key="2">
    <source>
        <dbReference type="ARBA" id="ARBA00006991"/>
    </source>
</evidence>
<reference evidence="14 15" key="1">
    <citation type="journal article" date="2014" name="Nat. Commun.">
        <title>Molecular traces of alternative social organization in a termite genome.</title>
        <authorList>
            <person name="Terrapon N."/>
            <person name="Li C."/>
            <person name="Robertson H.M."/>
            <person name="Ji L."/>
            <person name="Meng X."/>
            <person name="Booth W."/>
            <person name="Chen Z."/>
            <person name="Childers C.P."/>
            <person name="Glastad K.M."/>
            <person name="Gokhale K."/>
            <person name="Gowin J."/>
            <person name="Gronenberg W."/>
            <person name="Hermansen R.A."/>
            <person name="Hu H."/>
            <person name="Hunt B.G."/>
            <person name="Huylmans A.K."/>
            <person name="Khalil S.M."/>
            <person name="Mitchell R.D."/>
            <person name="Munoz-Torres M.C."/>
            <person name="Mustard J.A."/>
            <person name="Pan H."/>
            <person name="Reese J.T."/>
            <person name="Scharf M.E."/>
            <person name="Sun F."/>
            <person name="Vogel H."/>
            <person name="Xiao J."/>
            <person name="Yang W."/>
            <person name="Yang Z."/>
            <person name="Yang Z."/>
            <person name="Zhou J."/>
            <person name="Zhu J."/>
            <person name="Brent C.S."/>
            <person name="Elsik C.G."/>
            <person name="Goodisman M.A."/>
            <person name="Liberles D.A."/>
            <person name="Roe R.M."/>
            <person name="Vargo E.L."/>
            <person name="Vilcinskas A."/>
            <person name="Wang J."/>
            <person name="Bornberg-Bauer E."/>
            <person name="Korb J."/>
            <person name="Zhang G."/>
            <person name="Liebig J."/>
        </authorList>
    </citation>
    <scope>NUCLEOTIDE SEQUENCE [LARGE SCALE GENOMIC DNA]</scope>
    <source>
        <tissue evidence="14">Whole organism</tissue>
    </source>
</reference>
<dbReference type="GO" id="GO:0000978">
    <property type="term" value="F:RNA polymerase II cis-regulatory region sequence-specific DNA binding"/>
    <property type="evidence" value="ECO:0007669"/>
    <property type="project" value="TreeGrafter"/>
</dbReference>
<dbReference type="GO" id="GO:0048598">
    <property type="term" value="P:embryonic morphogenesis"/>
    <property type="evidence" value="ECO:0007669"/>
    <property type="project" value="UniProtKB-ARBA"/>
</dbReference>
<keyword evidence="7" id="KW-0805">Transcription regulation</keyword>
<feature type="domain" description="C2H2-type" evidence="13">
    <location>
        <begin position="577"/>
        <end position="604"/>
    </location>
</feature>
<feature type="compositionally biased region" description="Basic residues" evidence="12">
    <location>
        <begin position="652"/>
        <end position="674"/>
    </location>
</feature>
<evidence type="ECO:0000313" key="15">
    <source>
        <dbReference type="Proteomes" id="UP000027135"/>
    </source>
</evidence>
<protein>
    <recommendedName>
        <fullName evidence="13">C2H2-type domain-containing protein</fullName>
    </recommendedName>
</protein>
<dbReference type="PANTHER" id="PTHR24393:SF34">
    <property type="entry name" value="PR_SET DOMAIN 13"/>
    <property type="match status" value="1"/>
</dbReference>
<dbReference type="FunFam" id="3.30.160.60:FF:000688">
    <property type="entry name" value="zinc finger protein 197 isoform X1"/>
    <property type="match status" value="1"/>
</dbReference>
<feature type="domain" description="C2H2-type" evidence="13">
    <location>
        <begin position="605"/>
        <end position="632"/>
    </location>
</feature>
<dbReference type="Proteomes" id="UP000027135">
    <property type="component" value="Unassembled WGS sequence"/>
</dbReference>
<feature type="domain" description="C2H2-type" evidence="13">
    <location>
        <begin position="548"/>
        <end position="576"/>
    </location>
</feature>
<dbReference type="FunFam" id="3.30.160.60:FF:001480">
    <property type="entry name" value="Si:cabz01071911.3"/>
    <property type="match status" value="1"/>
</dbReference>
<name>A0A067QRQ8_ZOONE</name>
<dbReference type="PANTHER" id="PTHR24393">
    <property type="entry name" value="ZINC FINGER PROTEIN"/>
    <property type="match status" value="1"/>
</dbReference>
<keyword evidence="5 11" id="KW-0863">Zinc-finger</keyword>
<dbReference type="FunFam" id="3.30.160.60:FF:000624">
    <property type="entry name" value="zinc finger protein 697"/>
    <property type="match status" value="1"/>
</dbReference>
<feature type="compositionally biased region" description="Basic residues" evidence="12">
    <location>
        <begin position="179"/>
        <end position="191"/>
    </location>
</feature>
<dbReference type="InParanoid" id="A0A067QRQ8"/>
<feature type="domain" description="C2H2-type" evidence="13">
    <location>
        <begin position="268"/>
        <end position="295"/>
    </location>
</feature>
<feature type="compositionally biased region" description="Basic residues" evidence="12">
    <location>
        <begin position="244"/>
        <end position="253"/>
    </location>
</feature>
<evidence type="ECO:0000256" key="6">
    <source>
        <dbReference type="ARBA" id="ARBA00022833"/>
    </source>
</evidence>
<keyword evidence="10" id="KW-0539">Nucleus</keyword>
<evidence type="ECO:0000256" key="12">
    <source>
        <dbReference type="SAM" id="MobiDB-lite"/>
    </source>
</evidence>
<feature type="domain" description="C2H2-type" evidence="13">
    <location>
        <begin position="477"/>
        <end position="504"/>
    </location>
</feature>
<dbReference type="EMBL" id="KK853098">
    <property type="protein sequence ID" value="KDR11407.1"/>
    <property type="molecule type" value="Genomic_DNA"/>
</dbReference>
<evidence type="ECO:0000256" key="1">
    <source>
        <dbReference type="ARBA" id="ARBA00004123"/>
    </source>
</evidence>
<feature type="compositionally biased region" description="Basic and acidic residues" evidence="12">
    <location>
        <begin position="226"/>
        <end position="243"/>
    </location>
</feature>
<keyword evidence="9" id="KW-0804">Transcription</keyword>
<dbReference type="FunFam" id="3.30.160.60:FF:000646">
    <property type="entry name" value="Myeloid zinc finger 1"/>
    <property type="match status" value="1"/>
</dbReference>
<dbReference type="FunFam" id="3.30.160.60:FF:000072">
    <property type="entry name" value="zinc finger protein 143 isoform X1"/>
    <property type="match status" value="1"/>
</dbReference>
<keyword evidence="6" id="KW-0862">Zinc</keyword>
<feature type="compositionally biased region" description="Acidic residues" evidence="12">
    <location>
        <begin position="210"/>
        <end position="225"/>
    </location>
</feature>
<evidence type="ECO:0000256" key="7">
    <source>
        <dbReference type="ARBA" id="ARBA00023015"/>
    </source>
</evidence>
<feature type="region of interest" description="Disordered" evidence="12">
    <location>
        <begin position="650"/>
        <end position="730"/>
    </location>
</feature>
<dbReference type="OMA" id="IQAHETM"/>
<feature type="domain" description="C2H2-type" evidence="13">
    <location>
        <begin position="505"/>
        <end position="533"/>
    </location>
</feature>
<dbReference type="InterPro" id="IPR036236">
    <property type="entry name" value="Znf_C2H2_sf"/>
</dbReference>
<dbReference type="FunFam" id="3.30.160.60:FF:000446">
    <property type="entry name" value="Zinc finger protein"/>
    <property type="match status" value="1"/>
</dbReference>
<feature type="compositionally biased region" description="Polar residues" evidence="12">
    <location>
        <begin position="154"/>
        <end position="175"/>
    </location>
</feature>
<evidence type="ECO:0000256" key="3">
    <source>
        <dbReference type="ARBA" id="ARBA00022723"/>
    </source>
</evidence>
<dbReference type="Pfam" id="PF00096">
    <property type="entry name" value="zf-C2H2"/>
    <property type="match status" value="9"/>
</dbReference>
<sequence length="730" mass="81452">MSASTEVQVLNQITSMTHEDLIIKTEQREMSDYSSSDNSRSVGIDTYDLDSYIKEKTKSINFSNRSIATDTSDLEAHYEFYKQECVKQTKTVSTDTRDLDYLKRVTSTSAASVDTNDLQTYVDTHFVNIPCHNGICKTETDLDCDDESIPRGTQKISNSRNAAHLASKSSNNRYSQRAYRNKSKVGNRKSVVKATSNIEDDSSDDKLDDGLYIDDNSESSENEDSCEARTKEIKIEENNEPAKRKVGRPKGSAKRGVMSSDSSATKRFECEVCKAMFTRKHSLMVHLCIHSGLRPFTCSGCGKAFSTSSQAQRHARMHVQTSSEETVKEEPGSDTIATLNESKGDDEEADVTTDEFTGDSSYHCVLCDMNFDCKQSYTQHKRAAHGLANRPPRECLTCGKIFTCASALKCHETVHTGARDFACVTCGKAFPTKTCLKAHEATHTGLKRFVCQTCGKAFAKKDSLKVHNRKHTNERPFSCDLCGRSFDRAFTLKNHRLTHTGEKTHMCAVCGKAFSTRGALSTHERIRHNTDPDKPKVYKRRARDFEPSVCDQCGKVYSNRGNLRIHKASAHSTEKPFLCTACGRSFAKKYTLQCHARKHSNERPFPCDQCNQSFYRKSTLKTHKLRHTGARPYVCPLNCGKAFTQSSSLSYHVRHHDRPPRATNGKKRRRRKPKSGIEPSPLTVAPLALVGPVLQPQEPLPPPPPLTFSAASYQPNGAPPCGNTQSLAQL</sequence>
<evidence type="ECO:0000256" key="5">
    <source>
        <dbReference type="ARBA" id="ARBA00022771"/>
    </source>
</evidence>
<evidence type="ECO:0000256" key="4">
    <source>
        <dbReference type="ARBA" id="ARBA00022737"/>
    </source>
</evidence>
<keyword evidence="8" id="KW-0238">DNA-binding</keyword>
<evidence type="ECO:0000313" key="14">
    <source>
        <dbReference type="EMBL" id="KDR11407.1"/>
    </source>
</evidence>
<dbReference type="GO" id="GO:0008270">
    <property type="term" value="F:zinc ion binding"/>
    <property type="evidence" value="ECO:0007669"/>
    <property type="project" value="UniProtKB-KW"/>
</dbReference>
<dbReference type="GO" id="GO:0030674">
    <property type="term" value="F:protein-macromolecule adaptor activity"/>
    <property type="evidence" value="ECO:0007669"/>
    <property type="project" value="UniProtKB-ARBA"/>
</dbReference>